<comment type="caution">
    <text evidence="1">The sequence shown here is derived from an EMBL/GenBank/DDBJ whole genome shotgun (WGS) entry which is preliminary data.</text>
</comment>
<evidence type="ECO:0000313" key="1">
    <source>
        <dbReference type="EMBL" id="PGS81617.1"/>
    </source>
</evidence>
<evidence type="ECO:0000313" key="2">
    <source>
        <dbReference type="Proteomes" id="UP000224203"/>
    </source>
</evidence>
<dbReference type="EMBL" id="NULI01000033">
    <property type="protein sequence ID" value="PGS81617.1"/>
    <property type="molecule type" value="Genomic_DNA"/>
</dbReference>
<reference evidence="1 2" key="1">
    <citation type="submission" date="2017-09" db="EMBL/GenBank/DDBJ databases">
        <title>Large-scale bioinformatics analysis of Bacillus genomes uncovers conserved roles of natural products in bacterial physiology.</title>
        <authorList>
            <consortium name="Agbiome Team Llc"/>
            <person name="Bleich R.M."/>
            <person name="Grubbs K.J."/>
            <person name="Santa Maria K.C."/>
            <person name="Allen S.E."/>
            <person name="Farag S."/>
            <person name="Shank E.A."/>
            <person name="Bowers A."/>
        </authorList>
    </citation>
    <scope>NUCLEOTIDE SEQUENCE [LARGE SCALE GENOMIC DNA]</scope>
    <source>
        <strain evidence="1 2">AFS041711</strain>
    </source>
</reference>
<dbReference type="AlphaFoldDB" id="A0A9X7CQM4"/>
<proteinExistence type="predicted"/>
<dbReference type="RefSeq" id="WP_098782343.1">
    <property type="nucleotide sequence ID" value="NZ_NULI01000033.1"/>
</dbReference>
<gene>
    <name evidence="1" type="ORF">COC69_05660</name>
</gene>
<organism evidence="1 2">
    <name type="scientific">Bacillus cereus</name>
    <dbReference type="NCBI Taxonomy" id="1396"/>
    <lineage>
        <taxon>Bacteria</taxon>
        <taxon>Bacillati</taxon>
        <taxon>Bacillota</taxon>
        <taxon>Bacilli</taxon>
        <taxon>Bacillales</taxon>
        <taxon>Bacillaceae</taxon>
        <taxon>Bacillus</taxon>
        <taxon>Bacillus cereus group</taxon>
    </lineage>
</organism>
<name>A0A9X7CQM4_BACCE</name>
<dbReference type="Proteomes" id="UP000224203">
    <property type="component" value="Unassembled WGS sequence"/>
</dbReference>
<protein>
    <submittedName>
        <fullName evidence="1">Uncharacterized protein</fullName>
    </submittedName>
</protein>
<accession>A0A9X7CQM4</accession>
<sequence>MSDKKRKAVYDYEAIKRSREKLTDEEKAEKNRRDKFVRARSFITNKLYTEEEFKELYALMIEHKEGNYGTKK</sequence>